<accession>G2FIU0</accession>
<reference evidence="1 2" key="1">
    <citation type="journal article" date="2011" name="ISME J.">
        <title>The endosymbionts of the deep-sea tubeworms Riftia pachyptila and Tevnia jerichonana share an identical physiology as revealed by proteogenomic analyses.</title>
        <authorList>
            <person name="Gardebrecht A."/>
            <person name="Markert S."/>
            <person name="Felbeck H."/>
            <person name="Thuermer A."/>
            <person name="Albrecht D."/>
            <person name="Wollherr A."/>
            <person name="Kabisch J."/>
            <person name="Lehmann R."/>
            <person name="Daniel R."/>
            <person name="Liesegang H."/>
            <person name="Hecker M."/>
            <person name="Sievert S.M."/>
            <person name="Schweder T."/>
        </authorList>
    </citation>
    <scope>NUCLEOTIDE SEQUENCE [LARGE SCALE GENOMIC DNA]</scope>
</reference>
<name>G2FIU0_9GAMM</name>
<evidence type="ECO:0000313" key="1">
    <source>
        <dbReference type="EMBL" id="EGW53275.1"/>
    </source>
</evidence>
<evidence type="ECO:0000313" key="2">
    <source>
        <dbReference type="Proteomes" id="UP000005167"/>
    </source>
</evidence>
<sequence length="46" mass="4674">MLCGRPAWAISARALLFAGLLAALKGTVGCRSIKSALVTTGFPLLG</sequence>
<gene>
    <name evidence="1" type="ORF">TevJSym_bg00110</name>
</gene>
<keyword evidence="2" id="KW-1185">Reference proteome</keyword>
<dbReference type="Proteomes" id="UP000005167">
    <property type="component" value="Unassembled WGS sequence"/>
</dbReference>
<proteinExistence type="predicted"/>
<organism evidence="1 2">
    <name type="scientific">endosymbiont of Tevnia jerichonana</name>
    <name type="common">vent Tica</name>
    <dbReference type="NCBI Taxonomy" id="1049564"/>
    <lineage>
        <taxon>Bacteria</taxon>
        <taxon>Pseudomonadati</taxon>
        <taxon>Pseudomonadota</taxon>
        <taxon>Gammaproteobacteria</taxon>
        <taxon>sulfur-oxidizing symbionts</taxon>
    </lineage>
</organism>
<dbReference type="EMBL" id="AFZB01000033">
    <property type="protein sequence ID" value="EGW53275.1"/>
    <property type="molecule type" value="Genomic_DNA"/>
</dbReference>
<comment type="caution">
    <text evidence="1">The sequence shown here is derived from an EMBL/GenBank/DDBJ whole genome shotgun (WGS) entry which is preliminary data.</text>
</comment>
<protein>
    <submittedName>
        <fullName evidence="1">Uncharacterized protein</fullName>
    </submittedName>
</protein>
<dbReference type="AlphaFoldDB" id="G2FIU0"/>